<gene>
    <name evidence="5" type="ORF">C1706_02470</name>
</gene>
<feature type="domain" description="Exonuclease" evidence="4">
    <location>
        <begin position="41"/>
        <end position="215"/>
    </location>
</feature>
<dbReference type="Gene3D" id="3.30.420.10">
    <property type="entry name" value="Ribonuclease H-like superfamily/Ribonuclease H"/>
    <property type="match status" value="1"/>
</dbReference>
<dbReference type="InterPro" id="IPR012337">
    <property type="entry name" value="RNaseH-like_sf"/>
</dbReference>
<evidence type="ECO:0000256" key="3">
    <source>
        <dbReference type="ARBA" id="ARBA00022839"/>
    </source>
</evidence>
<dbReference type="GO" id="GO:0008408">
    <property type="term" value="F:3'-5' exonuclease activity"/>
    <property type="evidence" value="ECO:0007669"/>
    <property type="project" value="TreeGrafter"/>
</dbReference>
<dbReference type="InterPro" id="IPR036397">
    <property type="entry name" value="RNaseH_sf"/>
</dbReference>
<dbReference type="EMBL" id="PPCV01000001">
    <property type="protein sequence ID" value="RXW33632.1"/>
    <property type="molecule type" value="Genomic_DNA"/>
</dbReference>
<comment type="caution">
    <text evidence="5">The sequence shown here is derived from an EMBL/GenBank/DDBJ whole genome shotgun (WGS) entry which is preliminary data.</text>
</comment>
<evidence type="ECO:0000256" key="2">
    <source>
        <dbReference type="ARBA" id="ARBA00022801"/>
    </source>
</evidence>
<protein>
    <submittedName>
        <fullName evidence="5">DNA polymerase III subunit epsilon</fullName>
    </submittedName>
</protein>
<keyword evidence="2" id="KW-0378">Hydrolase</keyword>
<dbReference type="GO" id="GO:0005829">
    <property type="term" value="C:cytosol"/>
    <property type="evidence" value="ECO:0007669"/>
    <property type="project" value="TreeGrafter"/>
</dbReference>
<dbReference type="Pfam" id="PF00929">
    <property type="entry name" value="RNase_T"/>
    <property type="match status" value="1"/>
</dbReference>
<evidence type="ECO:0000259" key="4">
    <source>
        <dbReference type="SMART" id="SM00479"/>
    </source>
</evidence>
<evidence type="ECO:0000313" key="6">
    <source>
        <dbReference type="Proteomes" id="UP000290624"/>
    </source>
</evidence>
<dbReference type="GO" id="GO:0003676">
    <property type="term" value="F:nucleic acid binding"/>
    <property type="evidence" value="ECO:0007669"/>
    <property type="project" value="InterPro"/>
</dbReference>
<evidence type="ECO:0000256" key="1">
    <source>
        <dbReference type="ARBA" id="ARBA00022722"/>
    </source>
</evidence>
<dbReference type="Proteomes" id="UP000290624">
    <property type="component" value="Unassembled WGS sequence"/>
</dbReference>
<accession>A0A4Q2ELG3</accession>
<dbReference type="InterPro" id="IPR013520">
    <property type="entry name" value="Ribonucl_H"/>
</dbReference>
<dbReference type="AlphaFoldDB" id="A0A4Q2ELG3"/>
<dbReference type="PANTHER" id="PTHR30231">
    <property type="entry name" value="DNA POLYMERASE III SUBUNIT EPSILON"/>
    <property type="match status" value="1"/>
</dbReference>
<evidence type="ECO:0000313" key="5">
    <source>
        <dbReference type="EMBL" id="RXW33632.1"/>
    </source>
</evidence>
<dbReference type="RefSeq" id="WP_129457601.1">
    <property type="nucleotide sequence ID" value="NZ_PPCV01000001.1"/>
</dbReference>
<sequence>MNWPSTFALRRRRAARLATGPLRDFYASPPPAPATPLDELDLVAIDVETTGLDPARDTVLSVGHVLVQGLSIALGTASGHLVDAGVAVGQSATFHGITDDALARGDAWDTVVADAVTALTGRALLAHFAYIERHFLSRLCERLYGAPLVVPVVCTLTLHDRLINRGFDDEARAGQLRLWAARERFGLPAYPAHDALTDALACAELYLAQVAELRSPHPLTLRDVAVR</sequence>
<proteinExistence type="predicted"/>
<keyword evidence="6" id="KW-1185">Reference proteome</keyword>
<dbReference type="SUPFAM" id="SSF53098">
    <property type="entry name" value="Ribonuclease H-like"/>
    <property type="match status" value="1"/>
</dbReference>
<dbReference type="OrthoDB" id="190275at2"/>
<reference evidence="5 6" key="1">
    <citation type="submission" date="2018-01" db="EMBL/GenBank/DDBJ databases">
        <title>Lactibacter flavus gen. nov., sp. nov., a novel bacterium of the family Propionibacteriaceae isolated from raw milk and dairy products.</title>
        <authorList>
            <person name="Wenning M."/>
            <person name="Breitenwieser F."/>
            <person name="Huptas C."/>
            <person name="von Neubeck M."/>
            <person name="Busse H.-J."/>
            <person name="Scherer S."/>
        </authorList>
    </citation>
    <scope>NUCLEOTIDE SEQUENCE [LARGE SCALE GENOMIC DNA]</scope>
    <source>
        <strain evidence="5 6">VG341</strain>
    </source>
</reference>
<keyword evidence="1" id="KW-0540">Nuclease</keyword>
<name>A0A4Q2ELG3_9ACTN</name>
<dbReference type="PANTHER" id="PTHR30231:SF4">
    <property type="entry name" value="PROTEIN NEN2"/>
    <property type="match status" value="1"/>
</dbReference>
<keyword evidence="3" id="KW-0269">Exonuclease</keyword>
<dbReference type="SMART" id="SM00479">
    <property type="entry name" value="EXOIII"/>
    <property type="match status" value="1"/>
</dbReference>
<organism evidence="5 6">
    <name type="scientific">Propioniciclava flava</name>
    <dbReference type="NCBI Taxonomy" id="2072026"/>
    <lineage>
        <taxon>Bacteria</taxon>
        <taxon>Bacillati</taxon>
        <taxon>Actinomycetota</taxon>
        <taxon>Actinomycetes</taxon>
        <taxon>Propionibacteriales</taxon>
        <taxon>Propionibacteriaceae</taxon>
        <taxon>Propioniciclava</taxon>
    </lineage>
</organism>
<dbReference type="CDD" id="cd06127">
    <property type="entry name" value="DEDDh"/>
    <property type="match status" value="1"/>
</dbReference>